<evidence type="ECO:0000313" key="2">
    <source>
        <dbReference type="Proteomes" id="UP000234323"/>
    </source>
</evidence>
<protein>
    <submittedName>
        <fullName evidence="1">Uncharacterized protein</fullName>
    </submittedName>
</protein>
<organism evidence="1 2">
    <name type="scientific">Rhizophagus irregularis</name>
    <dbReference type="NCBI Taxonomy" id="588596"/>
    <lineage>
        <taxon>Eukaryota</taxon>
        <taxon>Fungi</taxon>
        <taxon>Fungi incertae sedis</taxon>
        <taxon>Mucoromycota</taxon>
        <taxon>Glomeromycotina</taxon>
        <taxon>Glomeromycetes</taxon>
        <taxon>Glomerales</taxon>
        <taxon>Glomeraceae</taxon>
        <taxon>Rhizophagus</taxon>
    </lineage>
</organism>
<name>A0A2I1HLS7_9GLOM</name>
<keyword evidence="2" id="KW-1185">Reference proteome</keyword>
<evidence type="ECO:0000313" key="1">
    <source>
        <dbReference type="EMBL" id="PKY59810.1"/>
    </source>
</evidence>
<gene>
    <name evidence="1" type="ORF">RhiirA4_482875</name>
</gene>
<reference evidence="1 2" key="1">
    <citation type="submission" date="2015-10" db="EMBL/GenBank/DDBJ databases">
        <title>Genome analyses suggest a sexual origin of heterokaryosis in a supposedly ancient asexual fungus.</title>
        <authorList>
            <person name="Ropars J."/>
            <person name="Sedzielewska K."/>
            <person name="Noel J."/>
            <person name="Charron P."/>
            <person name="Farinelli L."/>
            <person name="Marton T."/>
            <person name="Kruger M."/>
            <person name="Pelin A."/>
            <person name="Brachmann A."/>
            <person name="Corradi N."/>
        </authorList>
    </citation>
    <scope>NUCLEOTIDE SEQUENCE [LARGE SCALE GENOMIC DNA]</scope>
    <source>
        <strain evidence="1 2">A4</strain>
    </source>
</reference>
<comment type="caution">
    <text evidence="1">The sequence shown here is derived from an EMBL/GenBank/DDBJ whole genome shotgun (WGS) entry which is preliminary data.</text>
</comment>
<dbReference type="Proteomes" id="UP000234323">
    <property type="component" value="Unassembled WGS sequence"/>
</dbReference>
<sequence length="129" mass="15267">MKDKIMIAMNVKKIEMEHLDDNDKIGFGYIIMCNCNGQELNCKIFQENDLKKALLSEDSERKRLNYNYFMELRFMEDIMDNSDLNISWLKIAKNNEVKSSNIPIHSFEVDLISYTNFILRWNKKTISGN</sequence>
<dbReference type="EMBL" id="LLXI01003781">
    <property type="protein sequence ID" value="PKY59810.1"/>
    <property type="molecule type" value="Genomic_DNA"/>
</dbReference>
<dbReference type="AlphaFoldDB" id="A0A2I1HLS7"/>
<accession>A0A2I1HLS7</accession>
<proteinExistence type="predicted"/>